<sequence length="163" mass="17749">MFNLQQYGLLPGLLPLYKPATNKELLNGQPLHSAPTDLPLSGFSRKMSLTPPPQQQQIFDGVRVQHKPLDGPHHPLKKSMDNPLCACKLNGIPEALADRGTCNPCPVLTAALEVLARPVQKAKGIWKAYSQLYLNIASVQPPNLIRKVLGMLIAKVDGFVGSL</sequence>
<accession>A0ABY7CA68</accession>
<evidence type="ECO:0000313" key="1">
    <source>
        <dbReference type="EMBL" id="WAQ81579.1"/>
    </source>
</evidence>
<dbReference type="Proteomes" id="UP001164743">
    <property type="component" value="Chromosome 1A"/>
</dbReference>
<reference evidence="1" key="1">
    <citation type="submission" date="2022-10" db="EMBL/GenBank/DDBJ databases">
        <title>Puccinia triticina Genome sequencing and assembly.</title>
        <authorList>
            <person name="Li C."/>
        </authorList>
    </citation>
    <scope>NUCLEOTIDE SEQUENCE</scope>
    <source>
        <strain evidence="1">Pt15</strain>
    </source>
</reference>
<organism evidence="1 2">
    <name type="scientific">Puccinia triticina</name>
    <dbReference type="NCBI Taxonomy" id="208348"/>
    <lineage>
        <taxon>Eukaryota</taxon>
        <taxon>Fungi</taxon>
        <taxon>Dikarya</taxon>
        <taxon>Basidiomycota</taxon>
        <taxon>Pucciniomycotina</taxon>
        <taxon>Pucciniomycetes</taxon>
        <taxon>Pucciniales</taxon>
        <taxon>Pucciniaceae</taxon>
        <taxon>Puccinia</taxon>
    </lineage>
</organism>
<dbReference type="RefSeq" id="XP_053017134.1">
    <property type="nucleotide sequence ID" value="XM_053165999.1"/>
</dbReference>
<dbReference type="GeneID" id="77806894"/>
<gene>
    <name evidence="1" type="ORF">PtA15_1A921</name>
</gene>
<name>A0ABY7CA68_9BASI</name>
<protein>
    <submittedName>
        <fullName evidence="1">Uncharacterized protein</fullName>
    </submittedName>
</protein>
<proteinExistence type="predicted"/>
<dbReference type="EMBL" id="CP110421">
    <property type="protein sequence ID" value="WAQ81579.1"/>
    <property type="molecule type" value="Genomic_DNA"/>
</dbReference>
<evidence type="ECO:0000313" key="2">
    <source>
        <dbReference type="Proteomes" id="UP001164743"/>
    </source>
</evidence>
<keyword evidence="2" id="KW-1185">Reference proteome</keyword>